<organism evidence="2 3">
    <name type="scientific">Reticulomyxa filosa</name>
    <dbReference type="NCBI Taxonomy" id="46433"/>
    <lineage>
        <taxon>Eukaryota</taxon>
        <taxon>Sar</taxon>
        <taxon>Rhizaria</taxon>
        <taxon>Retaria</taxon>
        <taxon>Foraminifera</taxon>
        <taxon>Monothalamids</taxon>
        <taxon>Reticulomyxidae</taxon>
        <taxon>Reticulomyxa</taxon>
    </lineage>
</organism>
<name>X6PC14_RETFI</name>
<evidence type="ECO:0000313" key="2">
    <source>
        <dbReference type="EMBL" id="ETO35207.1"/>
    </source>
</evidence>
<accession>X6PC14</accession>
<sequence>MITKFLRGIFSKPCFLYPIKVAQTQWDDFLHKQFEDKEFCKNLQRQTTSLPKIQESPKQSSNSFQPKVEKTYADIIQFLKAYSSVDRGVCENTLKYYLKLNGRNAISQICRMAQQQGVPLNTALLNLVLDSLEFDMKKSFFAEWFLDKEDVSLKPDVLTMNIMIKGYKDRGNFKEVLYYLNLLLEKFRLRPDAKTCEYVLEAFARARDMSCAELIWNAMQYDSIIKVDTTLLNRMLKVYANCGELQKMMELLDNTQQQWRAIPINLYTCEIITMGLLQDNKIQETIDFCKRRVPELFSNDQSKLDNYKLILMKAVRHWKITEILNEMELDKSNHKQFVNILQRDWNAGLKRPKSMDTQNISNLVEFYVLVNKENWVNGIKDIEQVLFSKQRYIHSFSYWATVQQKEWLHFNLMSTTTAWLQQNDKLSKKSCIESELKKWKVQIRLEQNESYPKIWFLNQNDVELFFQTVPPKQDCLKYF</sequence>
<dbReference type="OrthoDB" id="185373at2759"/>
<evidence type="ECO:0000256" key="1">
    <source>
        <dbReference type="ARBA" id="ARBA00022737"/>
    </source>
</evidence>
<gene>
    <name evidence="2" type="ORF">RFI_01865</name>
</gene>
<keyword evidence="1" id="KW-0677">Repeat</keyword>
<dbReference type="Proteomes" id="UP000023152">
    <property type="component" value="Unassembled WGS sequence"/>
</dbReference>
<dbReference type="EMBL" id="ASPP01001856">
    <property type="protein sequence ID" value="ETO35207.1"/>
    <property type="molecule type" value="Genomic_DNA"/>
</dbReference>
<dbReference type="PANTHER" id="PTHR47939">
    <property type="entry name" value="MEMBRANE-ASSOCIATED SALT-INDUCIBLE PROTEIN-LIKE"/>
    <property type="match status" value="1"/>
</dbReference>
<evidence type="ECO:0000313" key="3">
    <source>
        <dbReference type="Proteomes" id="UP000023152"/>
    </source>
</evidence>
<dbReference type="InterPro" id="IPR050667">
    <property type="entry name" value="PPR-containing_protein"/>
</dbReference>
<keyword evidence="3" id="KW-1185">Reference proteome</keyword>
<dbReference type="AlphaFoldDB" id="X6PC14"/>
<comment type="caution">
    <text evidence="2">The sequence shown here is derived from an EMBL/GenBank/DDBJ whole genome shotgun (WGS) entry which is preliminary data.</text>
</comment>
<evidence type="ECO:0008006" key="4">
    <source>
        <dbReference type="Google" id="ProtNLM"/>
    </source>
</evidence>
<protein>
    <recommendedName>
        <fullName evidence="4">Pentatricopeptide repeat-containing protein</fullName>
    </recommendedName>
</protein>
<dbReference type="Gene3D" id="1.25.40.10">
    <property type="entry name" value="Tetratricopeptide repeat domain"/>
    <property type="match status" value="1"/>
</dbReference>
<reference evidence="2 3" key="1">
    <citation type="journal article" date="2013" name="Curr. Biol.">
        <title>The Genome of the Foraminiferan Reticulomyxa filosa.</title>
        <authorList>
            <person name="Glockner G."/>
            <person name="Hulsmann N."/>
            <person name="Schleicher M."/>
            <person name="Noegel A.A."/>
            <person name="Eichinger L."/>
            <person name="Gallinger C."/>
            <person name="Pawlowski J."/>
            <person name="Sierra R."/>
            <person name="Euteneuer U."/>
            <person name="Pillet L."/>
            <person name="Moustafa A."/>
            <person name="Platzer M."/>
            <person name="Groth M."/>
            <person name="Szafranski K."/>
            <person name="Schliwa M."/>
        </authorList>
    </citation>
    <scope>NUCLEOTIDE SEQUENCE [LARGE SCALE GENOMIC DNA]</scope>
</reference>
<dbReference type="PANTHER" id="PTHR47939:SF13">
    <property type="entry name" value="OS03G0201400 PROTEIN"/>
    <property type="match status" value="1"/>
</dbReference>
<dbReference type="InterPro" id="IPR011990">
    <property type="entry name" value="TPR-like_helical_dom_sf"/>
</dbReference>
<proteinExistence type="predicted"/>